<feature type="transmembrane region" description="Helical" evidence="1">
    <location>
        <begin position="22"/>
        <end position="43"/>
    </location>
</feature>
<accession>A0A8K0UHH6</accession>
<comment type="caution">
    <text evidence="3">The sequence shown here is derived from an EMBL/GenBank/DDBJ whole genome shotgun (WGS) entry which is preliminary data.</text>
</comment>
<feature type="transmembrane region" description="Helical" evidence="1">
    <location>
        <begin position="169"/>
        <end position="189"/>
    </location>
</feature>
<feature type="domain" description="DUF6534" evidence="2">
    <location>
        <begin position="177"/>
        <end position="260"/>
    </location>
</feature>
<keyword evidence="1" id="KW-0812">Transmembrane</keyword>
<protein>
    <recommendedName>
        <fullName evidence="2">DUF6534 domain-containing protein</fullName>
    </recommendedName>
</protein>
<dbReference type="Proteomes" id="UP000813824">
    <property type="component" value="Unassembled WGS sequence"/>
</dbReference>
<evidence type="ECO:0000259" key="2">
    <source>
        <dbReference type="Pfam" id="PF20152"/>
    </source>
</evidence>
<feature type="transmembrane region" description="Helical" evidence="1">
    <location>
        <begin position="126"/>
        <end position="149"/>
    </location>
</feature>
<dbReference type="PANTHER" id="PTHR40465:SF1">
    <property type="entry name" value="DUF6534 DOMAIN-CONTAINING PROTEIN"/>
    <property type="match status" value="1"/>
</dbReference>
<evidence type="ECO:0000313" key="3">
    <source>
        <dbReference type="EMBL" id="KAH8088914.1"/>
    </source>
</evidence>
<proteinExistence type="predicted"/>
<keyword evidence="1" id="KW-0472">Membrane</keyword>
<evidence type="ECO:0000256" key="1">
    <source>
        <dbReference type="SAM" id="Phobius"/>
    </source>
</evidence>
<feature type="transmembrane region" description="Helical" evidence="1">
    <location>
        <begin position="55"/>
        <end position="73"/>
    </location>
</feature>
<dbReference type="Pfam" id="PF20152">
    <property type="entry name" value="DUF6534"/>
    <property type="match status" value="1"/>
</dbReference>
<organism evidence="3 4">
    <name type="scientific">Cristinia sonorae</name>
    <dbReference type="NCBI Taxonomy" id="1940300"/>
    <lineage>
        <taxon>Eukaryota</taxon>
        <taxon>Fungi</taxon>
        <taxon>Dikarya</taxon>
        <taxon>Basidiomycota</taxon>
        <taxon>Agaricomycotina</taxon>
        <taxon>Agaricomycetes</taxon>
        <taxon>Agaricomycetidae</taxon>
        <taxon>Agaricales</taxon>
        <taxon>Pleurotineae</taxon>
        <taxon>Stephanosporaceae</taxon>
        <taxon>Cristinia</taxon>
    </lineage>
</organism>
<gene>
    <name evidence="3" type="ORF">BXZ70DRAFT_499772</name>
</gene>
<dbReference type="EMBL" id="JAEVFJ010000039">
    <property type="protein sequence ID" value="KAH8088914.1"/>
    <property type="molecule type" value="Genomic_DNA"/>
</dbReference>
<feature type="transmembrane region" description="Helical" evidence="1">
    <location>
        <begin position="237"/>
        <end position="257"/>
    </location>
</feature>
<dbReference type="OrthoDB" id="2953893at2759"/>
<dbReference type="AlphaFoldDB" id="A0A8K0UHH6"/>
<name>A0A8K0UHH6_9AGAR</name>
<sequence length="296" mass="32799">MADLDAAVIVISNLSSVITPLLIGHLLNGVLYGVLTVQVYLYYVSFPGDSCRMKIVVALVYLLETTQLIIASYDAFRMFSINWGNPEGIDDMGLLWLSMPVLIGMISCLSQMFYCWRIYGMSQNRLLAGTIVLFSLVPLVSGICNGVLWTHMERLSDVRAHTFKTAVTFMTLVATGEVLITASMVFYLRKAKRSTYVKCTTSLLANLIKLTVETGFICAAAEISAIVLFITSPDTTYYILVGLMASKLFSNCFLAVLNSRIHIVGGRNSSERDAEMREGVRLEPLDFCPTTWSRTS</sequence>
<evidence type="ECO:0000313" key="4">
    <source>
        <dbReference type="Proteomes" id="UP000813824"/>
    </source>
</evidence>
<feature type="transmembrane region" description="Helical" evidence="1">
    <location>
        <begin position="210"/>
        <end position="231"/>
    </location>
</feature>
<dbReference type="InterPro" id="IPR045339">
    <property type="entry name" value="DUF6534"/>
</dbReference>
<dbReference type="PANTHER" id="PTHR40465">
    <property type="entry name" value="CHROMOSOME 1, WHOLE GENOME SHOTGUN SEQUENCE"/>
    <property type="match status" value="1"/>
</dbReference>
<keyword evidence="1" id="KW-1133">Transmembrane helix</keyword>
<reference evidence="3" key="1">
    <citation type="journal article" date="2021" name="New Phytol.">
        <title>Evolutionary innovations through gain and loss of genes in the ectomycorrhizal Boletales.</title>
        <authorList>
            <person name="Wu G."/>
            <person name="Miyauchi S."/>
            <person name="Morin E."/>
            <person name="Kuo A."/>
            <person name="Drula E."/>
            <person name="Varga T."/>
            <person name="Kohler A."/>
            <person name="Feng B."/>
            <person name="Cao Y."/>
            <person name="Lipzen A."/>
            <person name="Daum C."/>
            <person name="Hundley H."/>
            <person name="Pangilinan J."/>
            <person name="Johnson J."/>
            <person name="Barry K."/>
            <person name="LaButti K."/>
            <person name="Ng V."/>
            <person name="Ahrendt S."/>
            <person name="Min B."/>
            <person name="Choi I.G."/>
            <person name="Park H."/>
            <person name="Plett J.M."/>
            <person name="Magnuson J."/>
            <person name="Spatafora J.W."/>
            <person name="Nagy L.G."/>
            <person name="Henrissat B."/>
            <person name="Grigoriev I.V."/>
            <person name="Yang Z.L."/>
            <person name="Xu J."/>
            <person name="Martin F.M."/>
        </authorList>
    </citation>
    <scope>NUCLEOTIDE SEQUENCE</scope>
    <source>
        <strain evidence="3">KKN 215</strain>
    </source>
</reference>
<feature type="transmembrane region" description="Helical" evidence="1">
    <location>
        <begin position="93"/>
        <end position="114"/>
    </location>
</feature>
<keyword evidence="4" id="KW-1185">Reference proteome</keyword>